<dbReference type="EMBL" id="JAAIUW010000006">
    <property type="protein sequence ID" value="KAF7826279.1"/>
    <property type="molecule type" value="Genomic_DNA"/>
</dbReference>
<comment type="caution">
    <text evidence="2">The sequence shown here is derived from an EMBL/GenBank/DDBJ whole genome shotgun (WGS) entry which is preliminary data.</text>
</comment>
<reference evidence="2" key="1">
    <citation type="submission" date="2020-09" db="EMBL/GenBank/DDBJ databases">
        <title>Genome-Enabled Discovery of Anthraquinone Biosynthesis in Senna tora.</title>
        <authorList>
            <person name="Kang S.-H."/>
            <person name="Pandey R.P."/>
            <person name="Lee C.-M."/>
            <person name="Sim J.-S."/>
            <person name="Jeong J.-T."/>
            <person name="Choi B.-S."/>
            <person name="Jung M."/>
            <person name="Ginzburg D."/>
            <person name="Zhao K."/>
            <person name="Won S.Y."/>
            <person name="Oh T.-J."/>
            <person name="Yu Y."/>
            <person name="Kim N.-H."/>
            <person name="Lee O.R."/>
            <person name="Lee T.-H."/>
            <person name="Bashyal P."/>
            <person name="Kim T.-S."/>
            <person name="Lee W.-H."/>
            <person name="Kawkins C."/>
            <person name="Kim C.-K."/>
            <person name="Kim J.S."/>
            <person name="Ahn B.O."/>
            <person name="Rhee S.Y."/>
            <person name="Sohng J.K."/>
        </authorList>
    </citation>
    <scope>NUCLEOTIDE SEQUENCE</scope>
    <source>
        <tissue evidence="2">Leaf</tissue>
    </source>
</reference>
<feature type="region of interest" description="Disordered" evidence="1">
    <location>
        <begin position="1"/>
        <end position="31"/>
    </location>
</feature>
<proteinExistence type="predicted"/>
<gene>
    <name evidence="2" type="ORF">G2W53_017443</name>
</gene>
<feature type="compositionally biased region" description="Basic and acidic residues" evidence="1">
    <location>
        <begin position="17"/>
        <end position="31"/>
    </location>
</feature>
<evidence type="ECO:0000313" key="3">
    <source>
        <dbReference type="Proteomes" id="UP000634136"/>
    </source>
</evidence>
<evidence type="ECO:0000256" key="1">
    <source>
        <dbReference type="SAM" id="MobiDB-lite"/>
    </source>
</evidence>
<protein>
    <submittedName>
        <fullName evidence="2">Uncharacterized protein</fullName>
    </submittedName>
</protein>
<organism evidence="2 3">
    <name type="scientific">Senna tora</name>
    <dbReference type="NCBI Taxonomy" id="362788"/>
    <lineage>
        <taxon>Eukaryota</taxon>
        <taxon>Viridiplantae</taxon>
        <taxon>Streptophyta</taxon>
        <taxon>Embryophyta</taxon>
        <taxon>Tracheophyta</taxon>
        <taxon>Spermatophyta</taxon>
        <taxon>Magnoliopsida</taxon>
        <taxon>eudicotyledons</taxon>
        <taxon>Gunneridae</taxon>
        <taxon>Pentapetalae</taxon>
        <taxon>rosids</taxon>
        <taxon>fabids</taxon>
        <taxon>Fabales</taxon>
        <taxon>Fabaceae</taxon>
        <taxon>Caesalpinioideae</taxon>
        <taxon>Cassia clade</taxon>
        <taxon>Senna</taxon>
    </lineage>
</organism>
<name>A0A834WQV1_9FABA</name>
<accession>A0A834WQV1</accession>
<sequence>MYGGRNQKPPRSQPSELDIRGLRPDCKKVTK</sequence>
<evidence type="ECO:0000313" key="2">
    <source>
        <dbReference type="EMBL" id="KAF7826279.1"/>
    </source>
</evidence>
<keyword evidence="3" id="KW-1185">Reference proteome</keyword>
<dbReference type="Proteomes" id="UP000634136">
    <property type="component" value="Unassembled WGS sequence"/>
</dbReference>
<dbReference type="AlphaFoldDB" id="A0A834WQV1"/>